<dbReference type="InterPro" id="IPR051678">
    <property type="entry name" value="AGP_Transferase"/>
</dbReference>
<dbReference type="Pfam" id="PF01636">
    <property type="entry name" value="APH"/>
    <property type="match status" value="1"/>
</dbReference>
<dbReference type="PANTHER" id="PTHR21310">
    <property type="entry name" value="AMINOGLYCOSIDE PHOSPHOTRANSFERASE-RELATED-RELATED"/>
    <property type="match status" value="1"/>
</dbReference>
<dbReference type="GO" id="GO:0016740">
    <property type="term" value="F:transferase activity"/>
    <property type="evidence" value="ECO:0007669"/>
    <property type="project" value="UniProtKB-KW"/>
</dbReference>
<name>A0ABV9M721_9BACL</name>
<dbReference type="SUPFAM" id="SSF56112">
    <property type="entry name" value="Protein kinase-like (PK-like)"/>
    <property type="match status" value="1"/>
</dbReference>
<dbReference type="EC" id="2.7.1.-" evidence="2"/>
<dbReference type="PANTHER" id="PTHR21310:SF40">
    <property type="entry name" value="AMINOGLYCOSIDE PHOSPHOTRANSFERASE DOMAIN-CONTAINING PROTEIN-RELATED"/>
    <property type="match status" value="1"/>
</dbReference>
<reference evidence="3" key="1">
    <citation type="journal article" date="2019" name="Int. J. Syst. Evol. Microbiol.">
        <title>The Global Catalogue of Microorganisms (GCM) 10K type strain sequencing project: providing services to taxonomists for standard genome sequencing and annotation.</title>
        <authorList>
            <consortium name="The Broad Institute Genomics Platform"/>
            <consortium name="The Broad Institute Genome Sequencing Center for Infectious Disease"/>
            <person name="Wu L."/>
            <person name="Ma J."/>
        </authorList>
    </citation>
    <scope>NUCLEOTIDE SEQUENCE [LARGE SCALE GENOMIC DNA]</scope>
    <source>
        <strain evidence="3">CGMCC 1.12151</strain>
    </source>
</reference>
<accession>A0ABV9M721</accession>
<dbReference type="RefSeq" id="WP_377276209.1">
    <property type="nucleotide sequence ID" value="NZ_JBHSGL010000002.1"/>
</dbReference>
<evidence type="ECO:0000259" key="1">
    <source>
        <dbReference type="Pfam" id="PF01636"/>
    </source>
</evidence>
<keyword evidence="2" id="KW-0808">Transferase</keyword>
<evidence type="ECO:0000313" key="2">
    <source>
        <dbReference type="EMBL" id="MFC4711606.1"/>
    </source>
</evidence>
<keyword evidence="3" id="KW-1185">Reference proteome</keyword>
<organism evidence="2 3">
    <name type="scientific">Planococcus dechangensis</name>
    <dbReference type="NCBI Taxonomy" id="1176255"/>
    <lineage>
        <taxon>Bacteria</taxon>
        <taxon>Bacillati</taxon>
        <taxon>Bacillota</taxon>
        <taxon>Bacilli</taxon>
        <taxon>Bacillales</taxon>
        <taxon>Caryophanaceae</taxon>
        <taxon>Planococcus</taxon>
    </lineage>
</organism>
<gene>
    <name evidence="2" type="ORF">ACFO5U_01965</name>
</gene>
<evidence type="ECO:0000313" key="3">
    <source>
        <dbReference type="Proteomes" id="UP001595932"/>
    </source>
</evidence>
<feature type="domain" description="Aminoglycoside phosphotransferase" evidence="1">
    <location>
        <begin position="30"/>
        <end position="250"/>
    </location>
</feature>
<proteinExistence type="predicted"/>
<dbReference type="Gene3D" id="3.90.1200.10">
    <property type="match status" value="1"/>
</dbReference>
<dbReference type="InterPro" id="IPR002575">
    <property type="entry name" value="Aminoglycoside_PTrfase"/>
</dbReference>
<dbReference type="EMBL" id="JBHSGL010000002">
    <property type="protein sequence ID" value="MFC4711606.1"/>
    <property type="molecule type" value="Genomic_DNA"/>
</dbReference>
<comment type="caution">
    <text evidence="2">The sequence shown here is derived from an EMBL/GenBank/DDBJ whole genome shotgun (WGS) entry which is preliminary data.</text>
</comment>
<dbReference type="Proteomes" id="UP001595932">
    <property type="component" value="Unassembled WGS sequence"/>
</dbReference>
<protein>
    <submittedName>
        <fullName evidence="2">Aminoglycoside phosphotransferase family protein</fullName>
        <ecNumber evidence="2">2.7.1.-</ecNumber>
    </submittedName>
</protein>
<dbReference type="InterPro" id="IPR011009">
    <property type="entry name" value="Kinase-like_dom_sf"/>
</dbReference>
<sequence length="310" mass="34488">MTANVFGGLSRQALDWVESNWQGAVLEYAKPLEGGTSSLLYEIFATKDGKQHSVVLRLHHKGEWLDQEPDLAKHEAMSLELAAAAGIPAPLIVAFDESGTACGMPAVLMTKVSGSVILPPANDRAWLDGLAKTLANIHRHEASGFPYEYFAYNDARRLERPKWSRVEGDWMRAFYIVAAGGPPADYRLIHRDYHPGNVLWEDGQVSAVVDWANACRGPAGVDVGHCRVNLAQLYGTRVANEFLLAYEYYAGPSFTYDPYWDLLSLVDTLDGSPAVYPGWQAFGMSGLSDELVRFRLDEYLMSLMERFDDF</sequence>
<dbReference type="Gene3D" id="3.30.200.20">
    <property type="entry name" value="Phosphorylase Kinase, domain 1"/>
    <property type="match status" value="1"/>
</dbReference>